<dbReference type="GO" id="GO:0035097">
    <property type="term" value="C:histone methyltransferase complex"/>
    <property type="evidence" value="ECO:0007669"/>
    <property type="project" value="TreeGrafter"/>
</dbReference>
<evidence type="ECO:0000313" key="8">
    <source>
        <dbReference type="Proteomes" id="UP001497497"/>
    </source>
</evidence>
<keyword evidence="8" id="KW-1185">Reference proteome</keyword>
<dbReference type="AlphaFoldDB" id="A0AAV2IH44"/>
<keyword evidence="2" id="KW-0863">Zinc-finger</keyword>
<dbReference type="GO" id="GO:0045893">
    <property type="term" value="P:positive regulation of DNA-templated transcription"/>
    <property type="evidence" value="ECO:0007669"/>
    <property type="project" value="TreeGrafter"/>
</dbReference>
<evidence type="ECO:0000313" key="7">
    <source>
        <dbReference type="EMBL" id="CAL1545435.1"/>
    </source>
</evidence>
<dbReference type="PANTHER" id="PTHR45838:SF4">
    <property type="entry name" value="HISTONE-LYSINE N-METHYLTRANSFERASE TRITHORAX"/>
    <property type="match status" value="1"/>
</dbReference>
<evidence type="ECO:0000256" key="1">
    <source>
        <dbReference type="ARBA" id="ARBA00022723"/>
    </source>
</evidence>
<evidence type="ECO:0000259" key="6">
    <source>
        <dbReference type="PROSITE" id="PS51805"/>
    </source>
</evidence>
<dbReference type="GO" id="GO:0008270">
    <property type="term" value="F:zinc ion binding"/>
    <property type="evidence" value="ECO:0007669"/>
    <property type="project" value="UniProtKB-KW"/>
</dbReference>
<comment type="caution">
    <text evidence="7">The sequence shown here is derived from an EMBL/GenBank/DDBJ whole genome shotgun (WGS) entry which is preliminary data.</text>
</comment>
<dbReference type="PROSITE" id="PS51805">
    <property type="entry name" value="EPHD"/>
    <property type="match status" value="1"/>
</dbReference>
<organism evidence="7 8">
    <name type="scientific">Lymnaea stagnalis</name>
    <name type="common">Great pond snail</name>
    <name type="synonym">Helix stagnalis</name>
    <dbReference type="NCBI Taxonomy" id="6523"/>
    <lineage>
        <taxon>Eukaryota</taxon>
        <taxon>Metazoa</taxon>
        <taxon>Spiralia</taxon>
        <taxon>Lophotrochozoa</taxon>
        <taxon>Mollusca</taxon>
        <taxon>Gastropoda</taxon>
        <taxon>Heterobranchia</taxon>
        <taxon>Euthyneura</taxon>
        <taxon>Panpulmonata</taxon>
        <taxon>Hygrophila</taxon>
        <taxon>Lymnaeoidea</taxon>
        <taxon>Lymnaeidae</taxon>
        <taxon>Lymnaea</taxon>
    </lineage>
</organism>
<dbReference type="Gene3D" id="3.30.40.10">
    <property type="entry name" value="Zinc/RING finger domain, C3HC4 (zinc finger)"/>
    <property type="match status" value="1"/>
</dbReference>
<reference evidence="7 8" key="1">
    <citation type="submission" date="2024-04" db="EMBL/GenBank/DDBJ databases">
        <authorList>
            <consortium name="Genoscope - CEA"/>
            <person name="William W."/>
        </authorList>
    </citation>
    <scope>NUCLEOTIDE SEQUENCE [LARGE SCALE GENOMIC DNA]</scope>
</reference>
<accession>A0AAV2IH44</accession>
<name>A0AAV2IH44_LYMST</name>
<dbReference type="PANTHER" id="PTHR45838">
    <property type="entry name" value="HISTONE-LYSINE-N-METHYLTRANSFERASE 2 KMT2 FAMILY MEMBER"/>
    <property type="match status" value="1"/>
</dbReference>
<keyword evidence="5" id="KW-0804">Transcription</keyword>
<dbReference type="Proteomes" id="UP001497497">
    <property type="component" value="Unassembled WGS sequence"/>
</dbReference>
<dbReference type="EMBL" id="CAXITT010000708">
    <property type="protein sequence ID" value="CAL1545435.1"/>
    <property type="molecule type" value="Genomic_DNA"/>
</dbReference>
<evidence type="ECO:0000256" key="4">
    <source>
        <dbReference type="ARBA" id="ARBA00023015"/>
    </source>
</evidence>
<dbReference type="InterPro" id="IPR013083">
    <property type="entry name" value="Znf_RING/FYVE/PHD"/>
</dbReference>
<keyword evidence="4" id="KW-0805">Transcription regulation</keyword>
<proteinExistence type="predicted"/>
<keyword evidence="1" id="KW-0479">Metal-binding</keyword>
<evidence type="ECO:0000256" key="5">
    <source>
        <dbReference type="ARBA" id="ARBA00023163"/>
    </source>
</evidence>
<feature type="domain" description="PHD-type" evidence="6">
    <location>
        <begin position="68"/>
        <end position="130"/>
    </location>
</feature>
<dbReference type="GO" id="GO:0042800">
    <property type="term" value="F:histone H3K4 methyltransferase activity"/>
    <property type="evidence" value="ECO:0007669"/>
    <property type="project" value="TreeGrafter"/>
</dbReference>
<keyword evidence="3" id="KW-0862">Zinc</keyword>
<sequence>MLKDAVLPPSTDHTYAQWLERTDTPMCVQPSPFKKICIPQKQSSGEVISVQISKSVAISNVTLQSEDTRACLLCLTLGDDLPNSAGRLLYCGQDDWIHINCALWSAEVFESSDGSLQNVPEAVSRGKKLV</sequence>
<gene>
    <name evidence="7" type="ORF">GSLYS_00018918001</name>
</gene>
<evidence type="ECO:0000256" key="2">
    <source>
        <dbReference type="ARBA" id="ARBA00022771"/>
    </source>
</evidence>
<evidence type="ECO:0000256" key="3">
    <source>
        <dbReference type="ARBA" id="ARBA00022833"/>
    </source>
</evidence>
<dbReference type="InterPro" id="IPR034732">
    <property type="entry name" value="EPHD"/>
</dbReference>
<protein>
    <recommendedName>
        <fullName evidence="6">PHD-type domain-containing protein</fullName>
    </recommendedName>
</protein>